<gene>
    <name evidence="10" type="ORF">SAMN05421733_106172</name>
</gene>
<dbReference type="InterPro" id="IPR033954">
    <property type="entry name" value="DiS-bond_Isoase_DsbC/G"/>
</dbReference>
<name>A0A1G6HMY8_9GAMM</name>
<evidence type="ECO:0000256" key="6">
    <source>
        <dbReference type="ARBA" id="ARBA00023284"/>
    </source>
</evidence>
<dbReference type="PROSITE" id="PS51257">
    <property type="entry name" value="PROKAR_LIPOPROTEIN"/>
    <property type="match status" value="1"/>
</dbReference>
<dbReference type="OrthoDB" id="12976at2"/>
<evidence type="ECO:0000256" key="1">
    <source>
        <dbReference type="ARBA" id="ARBA00004418"/>
    </source>
</evidence>
<evidence type="ECO:0000256" key="7">
    <source>
        <dbReference type="RuleBase" id="RU364038"/>
    </source>
</evidence>
<keyword evidence="3 7" id="KW-0732">Signal</keyword>
<keyword evidence="6 7" id="KW-0676">Redox-active center</keyword>
<keyword evidence="5" id="KW-1015">Disulfide bond</keyword>
<evidence type="ECO:0000256" key="5">
    <source>
        <dbReference type="ARBA" id="ARBA00023157"/>
    </source>
</evidence>
<dbReference type="GO" id="GO:0042597">
    <property type="term" value="C:periplasmic space"/>
    <property type="evidence" value="ECO:0007669"/>
    <property type="project" value="UniProtKB-SubCell"/>
</dbReference>
<dbReference type="PANTHER" id="PTHR35272:SF3">
    <property type="entry name" value="THIOL:DISULFIDE INTERCHANGE PROTEIN DSBC"/>
    <property type="match status" value="1"/>
</dbReference>
<organism evidence="10 11">
    <name type="scientific">Acinetobacter boissieri</name>
    <dbReference type="NCBI Taxonomy" id="1219383"/>
    <lineage>
        <taxon>Bacteria</taxon>
        <taxon>Pseudomonadati</taxon>
        <taxon>Pseudomonadota</taxon>
        <taxon>Gammaproteobacteria</taxon>
        <taxon>Moraxellales</taxon>
        <taxon>Moraxellaceae</taxon>
        <taxon>Acinetobacter</taxon>
    </lineage>
</organism>
<dbReference type="RefSeq" id="WP_092748330.1">
    <property type="nucleotide sequence ID" value="NZ_FMYL01000006.1"/>
</dbReference>
<reference evidence="11" key="1">
    <citation type="submission" date="2016-09" db="EMBL/GenBank/DDBJ databases">
        <authorList>
            <person name="Varghese N."/>
            <person name="Submissions S."/>
        </authorList>
    </citation>
    <scope>NUCLEOTIDE SEQUENCE [LARGE SCALE GENOMIC DNA]</scope>
    <source>
        <strain evidence="11">ANC 4422</strain>
    </source>
</reference>
<feature type="domain" description="Disulphide bond isomerase DsbC/G N-terminal" evidence="8">
    <location>
        <begin position="62"/>
        <end position="118"/>
    </location>
</feature>
<dbReference type="Gene3D" id="3.10.450.70">
    <property type="entry name" value="Disulphide bond isomerase, DsbC/G, N-terminal"/>
    <property type="match status" value="1"/>
</dbReference>
<dbReference type="STRING" id="1219383.SAMN05421733_106172"/>
<comment type="function">
    <text evidence="7">Required for disulfide bond formation in some periplasmic proteins. Acts by transferring its disulfide bond to other proteins and is reduced in the process.</text>
</comment>
<evidence type="ECO:0000259" key="9">
    <source>
        <dbReference type="Pfam" id="PF13098"/>
    </source>
</evidence>
<dbReference type="CDD" id="cd03020">
    <property type="entry name" value="DsbA_DsbC_DsbG"/>
    <property type="match status" value="1"/>
</dbReference>
<keyword evidence="11" id="KW-1185">Reference proteome</keyword>
<dbReference type="SUPFAM" id="SSF52833">
    <property type="entry name" value="Thioredoxin-like"/>
    <property type="match status" value="1"/>
</dbReference>
<dbReference type="InterPro" id="IPR009094">
    <property type="entry name" value="DiS-bond_isomerase_DsbC/G_N_sf"/>
</dbReference>
<dbReference type="Gene3D" id="3.40.30.10">
    <property type="entry name" value="Glutaredoxin"/>
    <property type="match status" value="1"/>
</dbReference>
<evidence type="ECO:0000313" key="10">
    <source>
        <dbReference type="EMBL" id="SDB95591.1"/>
    </source>
</evidence>
<dbReference type="InterPro" id="IPR051470">
    <property type="entry name" value="Thiol:disulfide_interchange"/>
</dbReference>
<evidence type="ECO:0000259" key="8">
    <source>
        <dbReference type="Pfam" id="PF10411"/>
    </source>
</evidence>
<dbReference type="SUPFAM" id="SSF54423">
    <property type="entry name" value="DsbC/DsbG N-terminal domain-like"/>
    <property type="match status" value="1"/>
</dbReference>
<dbReference type="Proteomes" id="UP000242501">
    <property type="component" value="Unassembled WGS sequence"/>
</dbReference>
<dbReference type="InterPro" id="IPR012336">
    <property type="entry name" value="Thioredoxin-like_fold"/>
</dbReference>
<evidence type="ECO:0000313" key="11">
    <source>
        <dbReference type="Proteomes" id="UP000242501"/>
    </source>
</evidence>
<dbReference type="Pfam" id="PF10411">
    <property type="entry name" value="DsbC_N"/>
    <property type="match status" value="1"/>
</dbReference>
<dbReference type="InterPro" id="IPR036249">
    <property type="entry name" value="Thioredoxin-like_sf"/>
</dbReference>
<accession>A0A1G6HMY8</accession>
<evidence type="ECO:0000256" key="4">
    <source>
        <dbReference type="ARBA" id="ARBA00022764"/>
    </source>
</evidence>
<dbReference type="EMBL" id="FMYL01000006">
    <property type="protein sequence ID" value="SDB95591.1"/>
    <property type="molecule type" value="Genomic_DNA"/>
</dbReference>
<sequence>MFFRYTKIAVACTLTLTALLSGCSKDKANEQKSDTFTATTPATGEASPILERNEKQRLITTFQEQFKKSNINIKITDIKKTEVPNIYWVNLEGAPSIYATADGKYVIQGDILGLGDGKIHNIGEDLQAVENKKLFAALDNKDLIVYPAQGKTQHVVYVFTDASCPYCHKLHESLPEISAKGIEVRYIAWPRGEQFYPNMQSIWCSKDRKAAFAAVAKGENITAEECKNPVKEQYMLGVKIGVNGTPAIYSQDGHYLGGYLTADDLAKRLSK</sequence>
<keyword evidence="4 7" id="KW-0574">Periplasm</keyword>
<comment type="subcellular location">
    <subcellularLocation>
        <location evidence="1 7">Periplasm</location>
    </subcellularLocation>
</comment>
<dbReference type="PANTHER" id="PTHR35272">
    <property type="entry name" value="THIOL:DISULFIDE INTERCHANGE PROTEIN DSBC-RELATED"/>
    <property type="match status" value="1"/>
</dbReference>
<feature type="domain" description="Thioredoxin-like fold" evidence="9">
    <location>
        <begin position="148"/>
        <end position="269"/>
    </location>
</feature>
<dbReference type="AlphaFoldDB" id="A0A1G6HMY8"/>
<dbReference type="Pfam" id="PF13098">
    <property type="entry name" value="Thioredoxin_2"/>
    <property type="match status" value="1"/>
</dbReference>
<comment type="similarity">
    <text evidence="2 7">Belongs to the thioredoxin family. DsbC subfamily.</text>
</comment>
<evidence type="ECO:0000256" key="3">
    <source>
        <dbReference type="ARBA" id="ARBA00022729"/>
    </source>
</evidence>
<proteinExistence type="inferred from homology"/>
<evidence type="ECO:0000256" key="2">
    <source>
        <dbReference type="ARBA" id="ARBA00009813"/>
    </source>
</evidence>
<protein>
    <recommendedName>
        <fullName evidence="7">Thiol:disulfide interchange protein</fullName>
    </recommendedName>
</protein>
<dbReference type="InterPro" id="IPR018950">
    <property type="entry name" value="DiS-bond_isomerase_DsbC/G_N"/>
</dbReference>